<dbReference type="EMBL" id="JBEDUW010000344">
    <property type="protein sequence ID" value="KAK9900994.1"/>
    <property type="molecule type" value="Genomic_DNA"/>
</dbReference>
<feature type="compositionally biased region" description="Basic and acidic residues" evidence="1">
    <location>
        <begin position="162"/>
        <end position="173"/>
    </location>
</feature>
<protein>
    <submittedName>
        <fullName evidence="2">Uncharacterized protein</fullName>
    </submittedName>
</protein>
<reference evidence="2 3" key="1">
    <citation type="journal article" date="2023" name="G3 (Bethesda)">
        <title>A chromosome-length genome assembly and annotation of blackberry (Rubus argutus, cv. 'Hillquist').</title>
        <authorList>
            <person name="Bruna T."/>
            <person name="Aryal R."/>
            <person name="Dudchenko O."/>
            <person name="Sargent D.J."/>
            <person name="Mead D."/>
            <person name="Buti M."/>
            <person name="Cavallini A."/>
            <person name="Hytonen T."/>
            <person name="Andres J."/>
            <person name="Pham M."/>
            <person name="Weisz D."/>
            <person name="Mascagni F."/>
            <person name="Usai G."/>
            <person name="Natali L."/>
            <person name="Bassil N."/>
            <person name="Fernandez G.E."/>
            <person name="Lomsadze A."/>
            <person name="Armour M."/>
            <person name="Olukolu B."/>
            <person name="Poorten T."/>
            <person name="Britton C."/>
            <person name="Davik J."/>
            <person name="Ashrafi H."/>
            <person name="Aiden E.L."/>
            <person name="Borodovsky M."/>
            <person name="Worthington M."/>
        </authorList>
    </citation>
    <scope>NUCLEOTIDE SEQUENCE [LARGE SCALE GENOMIC DNA]</scope>
    <source>
        <strain evidence="2">PI 553951</strain>
    </source>
</reference>
<keyword evidence="3" id="KW-1185">Reference proteome</keyword>
<dbReference type="AlphaFoldDB" id="A0AAW1VGF4"/>
<feature type="region of interest" description="Disordered" evidence="1">
    <location>
        <begin position="148"/>
        <end position="183"/>
    </location>
</feature>
<gene>
    <name evidence="2" type="ORF">M0R45_002327</name>
</gene>
<comment type="caution">
    <text evidence="2">The sequence shown here is derived from an EMBL/GenBank/DDBJ whole genome shotgun (WGS) entry which is preliminary data.</text>
</comment>
<proteinExistence type="predicted"/>
<organism evidence="2 3">
    <name type="scientific">Rubus argutus</name>
    <name type="common">Southern blackberry</name>
    <dbReference type="NCBI Taxonomy" id="59490"/>
    <lineage>
        <taxon>Eukaryota</taxon>
        <taxon>Viridiplantae</taxon>
        <taxon>Streptophyta</taxon>
        <taxon>Embryophyta</taxon>
        <taxon>Tracheophyta</taxon>
        <taxon>Spermatophyta</taxon>
        <taxon>Magnoliopsida</taxon>
        <taxon>eudicotyledons</taxon>
        <taxon>Gunneridae</taxon>
        <taxon>Pentapetalae</taxon>
        <taxon>rosids</taxon>
        <taxon>fabids</taxon>
        <taxon>Rosales</taxon>
        <taxon>Rosaceae</taxon>
        <taxon>Rosoideae</taxon>
        <taxon>Rosoideae incertae sedis</taxon>
        <taxon>Rubus</taxon>
    </lineage>
</organism>
<evidence type="ECO:0000313" key="2">
    <source>
        <dbReference type="EMBL" id="KAK9900994.1"/>
    </source>
</evidence>
<feature type="region of interest" description="Disordered" evidence="1">
    <location>
        <begin position="83"/>
        <end position="110"/>
    </location>
</feature>
<name>A0AAW1VGF4_RUBAR</name>
<evidence type="ECO:0000313" key="3">
    <source>
        <dbReference type="Proteomes" id="UP001457282"/>
    </source>
</evidence>
<sequence>MKPIPTQNPSPFTMSIKQINSPQPSSNQPNLTEANPRLNQSAISIITTPNPKTINHLTITITKPIASNNFTCKFHHQNFNPWLPSSPFSNHKQKTRSQIPKSPSPKHHQETQNHLTFHHGFIQSPQPPLTASLSSSPPSSIVNYKSQICNEKKNGRSKQNRKLAENESERLKDQNPAPAGDPSALAPPCLCSLLPPPPSPHRVLSSAVAALAEATCSSRDVVLITTAL</sequence>
<accession>A0AAW1VGF4</accession>
<dbReference type="Proteomes" id="UP001457282">
    <property type="component" value="Unassembled WGS sequence"/>
</dbReference>
<evidence type="ECO:0000256" key="1">
    <source>
        <dbReference type="SAM" id="MobiDB-lite"/>
    </source>
</evidence>
<feature type="compositionally biased region" description="Polar residues" evidence="1">
    <location>
        <begin position="86"/>
        <end position="101"/>
    </location>
</feature>
<feature type="region of interest" description="Disordered" evidence="1">
    <location>
        <begin position="1"/>
        <end position="34"/>
    </location>
</feature>